<sequence length="162" mass="18435">MKHIVALLIKYMAISAVLLIVLGIFWDVSVPRVLFISLVITGAAYLIGDLFVLSKYGNTVATIVDFGLSFFGIWVLAYLLTGIDATRSLTASSFWAALLIGIVEVFFHIYMKRMVLKEEEQVLNSPKKYRGAYATEFSDEYIDRSKIRKEQLLEKVENRKKE</sequence>
<feature type="transmembrane region" description="Helical" evidence="1">
    <location>
        <begin position="60"/>
        <end position="80"/>
    </location>
</feature>
<reference evidence="2 3" key="1">
    <citation type="submission" date="2016-08" db="EMBL/GenBank/DDBJ databases">
        <authorList>
            <person name="Loux V."/>
            <person name="Rue O."/>
        </authorList>
    </citation>
    <scope>NUCLEOTIDE SEQUENCE [LARGE SCALE GENOMIC DNA]</scope>
    <source>
        <strain evidence="2 3">AFSSA_08CEB44bac</strain>
    </source>
</reference>
<feature type="transmembrane region" description="Helical" evidence="1">
    <location>
        <begin position="92"/>
        <end position="111"/>
    </location>
</feature>
<organism evidence="2 3">
    <name type="scientific">Bacillus cytotoxicus</name>
    <dbReference type="NCBI Taxonomy" id="580165"/>
    <lineage>
        <taxon>Bacteria</taxon>
        <taxon>Bacillati</taxon>
        <taxon>Bacillota</taxon>
        <taxon>Bacilli</taxon>
        <taxon>Bacillales</taxon>
        <taxon>Bacillaceae</taxon>
        <taxon>Bacillus</taxon>
        <taxon>Bacillus cereus group</taxon>
    </lineage>
</organism>
<keyword evidence="1" id="KW-0472">Membrane</keyword>
<keyword evidence="1" id="KW-0812">Transmembrane</keyword>
<name>A0AAX2CML2_9BACI</name>
<dbReference type="InterPro" id="IPR019649">
    <property type="entry name" value="DUF2512"/>
</dbReference>
<dbReference type="GeneID" id="33898899"/>
<proteinExistence type="predicted"/>
<gene>
    <name evidence="2" type="ORF">BCB44BAC_04111</name>
</gene>
<evidence type="ECO:0000313" key="2">
    <source>
        <dbReference type="EMBL" id="SCM05541.1"/>
    </source>
</evidence>
<keyword evidence="1" id="KW-1133">Transmembrane helix</keyword>
<evidence type="ECO:0008006" key="4">
    <source>
        <dbReference type="Google" id="ProtNLM"/>
    </source>
</evidence>
<dbReference type="Pfam" id="PF10710">
    <property type="entry name" value="DUF2512"/>
    <property type="match status" value="1"/>
</dbReference>
<comment type="caution">
    <text evidence="2">The sequence shown here is derived from an EMBL/GenBank/DDBJ whole genome shotgun (WGS) entry which is preliminary data.</text>
</comment>
<accession>A0AAX2CML2</accession>
<dbReference type="EMBL" id="FMIK01000059">
    <property type="protein sequence ID" value="SCM05541.1"/>
    <property type="molecule type" value="Genomic_DNA"/>
</dbReference>
<dbReference type="Proteomes" id="UP000242164">
    <property type="component" value="Unassembled WGS sequence"/>
</dbReference>
<feature type="transmembrane region" description="Helical" evidence="1">
    <location>
        <begin position="32"/>
        <end position="53"/>
    </location>
</feature>
<feature type="transmembrane region" description="Helical" evidence="1">
    <location>
        <begin position="7"/>
        <end position="26"/>
    </location>
</feature>
<dbReference type="RefSeq" id="WP_012096105.1">
    <property type="nucleotide sequence ID" value="NZ_CP024096.1"/>
</dbReference>
<evidence type="ECO:0000256" key="1">
    <source>
        <dbReference type="SAM" id="Phobius"/>
    </source>
</evidence>
<protein>
    <recommendedName>
        <fullName evidence="4">DUF2512 domain-containing protein</fullName>
    </recommendedName>
</protein>
<dbReference type="AlphaFoldDB" id="A0AAX2CML2"/>
<evidence type="ECO:0000313" key="3">
    <source>
        <dbReference type="Proteomes" id="UP000242164"/>
    </source>
</evidence>